<dbReference type="Gene3D" id="1.20.58.900">
    <property type="match status" value="1"/>
</dbReference>
<evidence type="ECO:0000313" key="12">
    <source>
        <dbReference type="Proteomes" id="UP001461498"/>
    </source>
</evidence>
<evidence type="ECO:0000256" key="6">
    <source>
        <dbReference type="ARBA" id="ARBA00022771"/>
    </source>
</evidence>
<evidence type="ECO:0000256" key="5">
    <source>
        <dbReference type="ARBA" id="ARBA00022753"/>
    </source>
</evidence>
<name>A0AAW1D3T6_9HEMI</name>
<dbReference type="Pfam" id="PF02759">
    <property type="entry name" value="RUN"/>
    <property type="match status" value="1"/>
</dbReference>
<dbReference type="AlphaFoldDB" id="A0AAW1D3T6"/>
<feature type="region of interest" description="Disordered" evidence="9">
    <location>
        <begin position="255"/>
        <end position="275"/>
    </location>
</feature>
<dbReference type="Proteomes" id="UP001461498">
    <property type="component" value="Unassembled WGS sequence"/>
</dbReference>
<reference evidence="11 12" key="1">
    <citation type="submission" date="2022-12" db="EMBL/GenBank/DDBJ databases">
        <title>Chromosome-level genome assembly of true bugs.</title>
        <authorList>
            <person name="Ma L."/>
            <person name="Li H."/>
        </authorList>
    </citation>
    <scope>NUCLEOTIDE SEQUENCE [LARGE SCALE GENOMIC DNA]</scope>
    <source>
        <strain evidence="11">Lab_2022b</strain>
    </source>
</reference>
<evidence type="ECO:0000259" key="10">
    <source>
        <dbReference type="PROSITE" id="PS50826"/>
    </source>
</evidence>
<sequence>MKSLFRTLEIRRRDEIIKETITSQLMSSVKEVQLEKTLDNDSYITSVEASNSLLVVLEAIFIHGIKESLVDRMSSIMGDPDQRPAPEFWSPVMIFTHRDIINQINKMSQITTDVGRCRAWIRLALNDCLFVSYLEAIMQQNKTLVHYYKKTAYLRDAESLTIAIDALQGLSRFTFSYPTNSKFLNVWSNNPLLLAGIWTPPLKDCPVPSGMDIVKSIPDEIPSVPFIPVPSTRSTNFIDEEEALKIILNTPIEGSPAQSQIDYSERLGSSSASSRENLSFEPYNLKSKDDISPSNLEQKNISSDDLNFIETKREQIIESNLNVEAASSSTAAKKEIASNQETDNSTLLSYHKILDSYNLNSTPSLKEPSLQDFIQKYGPAMSNTSASVNEKKTEIEDEDQVCNMGYEVIDESSLAMNIPEFRSMIDQLAKVMQEKGLDSQQFSCKDCGQHIGVMFSKTACVCSLTGSYYCNECFKSTDWVIPARIIHNWDFTKYPVSNHSSAFLIEVQDFPLFDIRKLNPRLYFAIEEMGELQKLRMKLNLVRPYLFTCHDPIRKELQKLVWPREYLYEHVHLYSIADLLDIPTGVLAEIMKKAINLSVEHIKSCQLCFQKGHICEICKDKKTIYPFDIDTTYRCPACTSVFHIECKKKSKQCPKCNRIKLRKKLQKLEDS</sequence>
<protein>
    <recommendedName>
        <fullName evidence="10">RUN domain-containing protein</fullName>
    </recommendedName>
</protein>
<dbReference type="GO" id="GO:0008270">
    <property type="term" value="F:zinc ion binding"/>
    <property type="evidence" value="ECO:0007669"/>
    <property type="project" value="UniProtKB-KW"/>
</dbReference>
<dbReference type="InterPro" id="IPR047326">
    <property type="entry name" value="RUN_PLEKHM1"/>
</dbReference>
<feature type="compositionally biased region" description="Low complexity" evidence="9">
    <location>
        <begin position="266"/>
        <end position="275"/>
    </location>
</feature>
<evidence type="ECO:0000256" key="7">
    <source>
        <dbReference type="ARBA" id="ARBA00022833"/>
    </source>
</evidence>
<proteinExistence type="predicted"/>
<keyword evidence="3" id="KW-0479">Metal-binding</keyword>
<dbReference type="PANTHER" id="PTHR12326">
    <property type="entry name" value="PLECKSTRIN HOMOLOGY DOMAIN CONTAINING PROTEIN"/>
    <property type="match status" value="1"/>
</dbReference>
<organism evidence="11 12">
    <name type="scientific">Rhynocoris fuscipes</name>
    <dbReference type="NCBI Taxonomy" id="488301"/>
    <lineage>
        <taxon>Eukaryota</taxon>
        <taxon>Metazoa</taxon>
        <taxon>Ecdysozoa</taxon>
        <taxon>Arthropoda</taxon>
        <taxon>Hexapoda</taxon>
        <taxon>Insecta</taxon>
        <taxon>Pterygota</taxon>
        <taxon>Neoptera</taxon>
        <taxon>Paraneoptera</taxon>
        <taxon>Hemiptera</taxon>
        <taxon>Heteroptera</taxon>
        <taxon>Panheteroptera</taxon>
        <taxon>Cimicomorpha</taxon>
        <taxon>Reduviidae</taxon>
        <taxon>Harpactorinae</taxon>
        <taxon>Harpactorini</taxon>
        <taxon>Rhynocoris</taxon>
    </lineage>
</organism>
<keyword evidence="4" id="KW-0677">Repeat</keyword>
<comment type="caution">
    <text evidence="11">The sequence shown here is derived from an EMBL/GenBank/DDBJ whole genome shotgun (WGS) entry which is preliminary data.</text>
</comment>
<dbReference type="InterPro" id="IPR037213">
    <property type="entry name" value="Run_dom_sf"/>
</dbReference>
<accession>A0AAW1D3T6</accession>
<keyword evidence="12" id="KW-1185">Reference proteome</keyword>
<gene>
    <name evidence="11" type="ORF">O3M35_010901</name>
</gene>
<dbReference type="InterPro" id="IPR025258">
    <property type="entry name" value="RH_dom"/>
</dbReference>
<dbReference type="CDD" id="cd17679">
    <property type="entry name" value="RUN_PLEKHM1"/>
    <property type="match status" value="1"/>
</dbReference>
<dbReference type="SMART" id="SM01175">
    <property type="entry name" value="DUF4206"/>
    <property type="match status" value="1"/>
</dbReference>
<dbReference type="GO" id="GO:0005770">
    <property type="term" value="C:late endosome"/>
    <property type="evidence" value="ECO:0007669"/>
    <property type="project" value="UniProtKB-SubCell"/>
</dbReference>
<evidence type="ECO:0000256" key="1">
    <source>
        <dbReference type="ARBA" id="ARBA00004603"/>
    </source>
</evidence>
<evidence type="ECO:0000256" key="3">
    <source>
        <dbReference type="ARBA" id="ARBA00022723"/>
    </source>
</evidence>
<dbReference type="InterPro" id="IPR051366">
    <property type="entry name" value="DEF8"/>
</dbReference>
<keyword evidence="5" id="KW-0967">Endosome</keyword>
<keyword evidence="6" id="KW-0863">Zinc-finger</keyword>
<dbReference type="EMBL" id="JAPXFL010000007">
    <property type="protein sequence ID" value="KAK9504599.1"/>
    <property type="molecule type" value="Genomic_DNA"/>
</dbReference>
<evidence type="ECO:0000256" key="4">
    <source>
        <dbReference type="ARBA" id="ARBA00022737"/>
    </source>
</evidence>
<dbReference type="SMART" id="SM00593">
    <property type="entry name" value="RUN"/>
    <property type="match status" value="1"/>
</dbReference>
<evidence type="ECO:0000256" key="8">
    <source>
        <dbReference type="ARBA" id="ARBA00023006"/>
    </source>
</evidence>
<keyword evidence="8" id="KW-0072">Autophagy</keyword>
<dbReference type="PROSITE" id="PS50826">
    <property type="entry name" value="RUN"/>
    <property type="match status" value="1"/>
</dbReference>
<dbReference type="SUPFAM" id="SSF140741">
    <property type="entry name" value="RUN domain-like"/>
    <property type="match status" value="1"/>
</dbReference>
<dbReference type="PANTHER" id="PTHR12326:SF12">
    <property type="entry name" value="PLECKSTRIN HOMOLOGY AND RUN DOMAIN CONTAINING M1"/>
    <property type="match status" value="1"/>
</dbReference>
<evidence type="ECO:0000313" key="11">
    <source>
        <dbReference type="EMBL" id="KAK9504599.1"/>
    </source>
</evidence>
<keyword evidence="7" id="KW-0862">Zinc</keyword>
<keyword evidence="2" id="KW-0597">Phosphoprotein</keyword>
<dbReference type="GO" id="GO:0006914">
    <property type="term" value="P:autophagy"/>
    <property type="evidence" value="ECO:0007669"/>
    <property type="project" value="UniProtKB-KW"/>
</dbReference>
<comment type="subcellular location">
    <subcellularLocation>
        <location evidence="1">Late endosome</location>
    </subcellularLocation>
</comment>
<feature type="domain" description="RUN" evidence="10">
    <location>
        <begin position="44"/>
        <end position="182"/>
    </location>
</feature>
<evidence type="ECO:0000256" key="9">
    <source>
        <dbReference type="SAM" id="MobiDB-lite"/>
    </source>
</evidence>
<dbReference type="Pfam" id="PF13901">
    <property type="entry name" value="RH_dom"/>
    <property type="match status" value="1"/>
</dbReference>
<evidence type="ECO:0000256" key="2">
    <source>
        <dbReference type="ARBA" id="ARBA00022553"/>
    </source>
</evidence>
<dbReference type="InterPro" id="IPR004012">
    <property type="entry name" value="Run_dom"/>
</dbReference>